<name>A0A4R6UQC8_9GAMM</name>
<protein>
    <recommendedName>
        <fullName evidence="4">CENP-V/GFA domain-containing protein</fullName>
    </recommendedName>
</protein>
<dbReference type="Proteomes" id="UP000295375">
    <property type="component" value="Unassembled WGS sequence"/>
</dbReference>
<dbReference type="PROSITE" id="PS51891">
    <property type="entry name" value="CENP_V_GFA"/>
    <property type="match status" value="1"/>
</dbReference>
<comment type="similarity">
    <text evidence="1">Belongs to the Gfa family.</text>
</comment>
<dbReference type="InterPro" id="IPR011057">
    <property type="entry name" value="Mss4-like_sf"/>
</dbReference>
<dbReference type="EMBL" id="SNYM01000009">
    <property type="protein sequence ID" value="TDQ47713.1"/>
    <property type="molecule type" value="Genomic_DNA"/>
</dbReference>
<evidence type="ECO:0000259" key="4">
    <source>
        <dbReference type="PROSITE" id="PS51891"/>
    </source>
</evidence>
<evidence type="ECO:0000313" key="6">
    <source>
        <dbReference type="Proteomes" id="UP000295375"/>
    </source>
</evidence>
<comment type="caution">
    <text evidence="5">The sequence shown here is derived from an EMBL/GenBank/DDBJ whole genome shotgun (WGS) entry which is preliminary data.</text>
</comment>
<keyword evidence="3" id="KW-0862">Zinc</keyword>
<reference evidence="5 6" key="1">
    <citation type="submission" date="2019-03" db="EMBL/GenBank/DDBJ databases">
        <title>Genomic Encyclopedia of Type Strains, Phase IV (KMG-IV): sequencing the most valuable type-strain genomes for metagenomic binning, comparative biology and taxonomic classification.</title>
        <authorList>
            <person name="Goeker M."/>
        </authorList>
    </citation>
    <scope>NUCLEOTIDE SEQUENCE [LARGE SCALE GENOMIC DNA]</scope>
    <source>
        <strain evidence="5 6">DSM 103792</strain>
    </source>
</reference>
<keyword evidence="2" id="KW-0479">Metal-binding</keyword>
<dbReference type="GO" id="GO:0016846">
    <property type="term" value="F:carbon-sulfur lyase activity"/>
    <property type="evidence" value="ECO:0007669"/>
    <property type="project" value="InterPro"/>
</dbReference>
<gene>
    <name evidence="5" type="ORF">EV696_109117</name>
</gene>
<evidence type="ECO:0000313" key="5">
    <source>
        <dbReference type="EMBL" id="TDQ47713.1"/>
    </source>
</evidence>
<dbReference type="SUPFAM" id="SSF51316">
    <property type="entry name" value="Mss4-like"/>
    <property type="match status" value="1"/>
</dbReference>
<feature type="domain" description="CENP-V/GFA" evidence="4">
    <location>
        <begin position="4"/>
        <end position="119"/>
    </location>
</feature>
<dbReference type="GO" id="GO:0046872">
    <property type="term" value="F:metal ion binding"/>
    <property type="evidence" value="ECO:0007669"/>
    <property type="project" value="UniProtKB-KW"/>
</dbReference>
<evidence type="ECO:0000256" key="2">
    <source>
        <dbReference type="ARBA" id="ARBA00022723"/>
    </source>
</evidence>
<dbReference type="Gene3D" id="2.170.150.70">
    <property type="match status" value="1"/>
</dbReference>
<keyword evidence="6" id="KW-1185">Reference proteome</keyword>
<organism evidence="5 6">
    <name type="scientific">Permianibacter aggregans</name>
    <dbReference type="NCBI Taxonomy" id="1510150"/>
    <lineage>
        <taxon>Bacteria</taxon>
        <taxon>Pseudomonadati</taxon>
        <taxon>Pseudomonadota</taxon>
        <taxon>Gammaproteobacteria</taxon>
        <taxon>Pseudomonadales</taxon>
        <taxon>Pseudomonadaceae</taxon>
        <taxon>Permianibacter</taxon>
    </lineage>
</organism>
<sequence>MISSHGQCHCGNISLDIQYPETIHSFTAGVCRCQFCRMHGAMWLGLPISQLQVQAELASQAHFYDDDLLGVRYLLCRHCGVLTSVFSEIENQTYAMVNAGVVNLPTHIKTDVFQYGPYPNLAGRLQIRKESWLSTVKFSRELDRLLKREEQMAQAQQDG</sequence>
<evidence type="ECO:0000256" key="1">
    <source>
        <dbReference type="ARBA" id="ARBA00005495"/>
    </source>
</evidence>
<dbReference type="AlphaFoldDB" id="A0A4R6UQC8"/>
<accession>A0A4R6UQC8</accession>
<dbReference type="InterPro" id="IPR006913">
    <property type="entry name" value="CENP-V/GFA"/>
</dbReference>
<proteinExistence type="inferred from homology"/>
<dbReference type="Pfam" id="PF04828">
    <property type="entry name" value="GFA"/>
    <property type="match status" value="1"/>
</dbReference>
<evidence type="ECO:0000256" key="3">
    <source>
        <dbReference type="ARBA" id="ARBA00022833"/>
    </source>
</evidence>